<proteinExistence type="predicted"/>
<dbReference type="InterPro" id="IPR007499">
    <property type="entry name" value="ERF_bacteria_virus"/>
</dbReference>
<keyword evidence="3" id="KW-1185">Reference proteome</keyword>
<dbReference type="Proteomes" id="UP000058012">
    <property type="component" value="Unassembled WGS sequence"/>
</dbReference>
<name>A0A124JUG4_9SPHN</name>
<reference evidence="2 3" key="1">
    <citation type="submission" date="2015-10" db="EMBL/GenBank/DDBJ databases">
        <title>Draft genome sequence of Novosphingobium fuchskuhlense DSM 25065 isolated from a surface water sample of the southwest basin of Lake Grosse Fuchskuhle.</title>
        <authorList>
            <person name="Ruckert C."/>
            <person name="Winkler A."/>
            <person name="Glaeser J."/>
            <person name="Grossart H.-P."/>
            <person name="Kalinowski J."/>
            <person name="Glaeser S."/>
        </authorList>
    </citation>
    <scope>NUCLEOTIDE SEQUENCE [LARGE SCALE GENOMIC DNA]</scope>
    <source>
        <strain evidence="2 3">FNE08-7</strain>
    </source>
</reference>
<evidence type="ECO:0008006" key="4">
    <source>
        <dbReference type="Google" id="ProtNLM"/>
    </source>
</evidence>
<dbReference type="AlphaFoldDB" id="A0A124JUG4"/>
<sequence length="253" mass="27372">MNAPTRITAGVPAVYAKIAAIQAELARTGISKSRRNQQQGYQFRGIDEIYDALSPLLAANGLCILPRMVSREVVERTSAKGGALFYVTVEAEFDFIAAEDGSVHVVRTFGEAMDSADKATNKAMSAAYKYAALMAFAIPTEGDNDADATTHEVQSRGNTQAPKAEPRQRQSAGMSDASFAKITGLLQATNTAPGVIIEYYKVKNLRELSKAQFDEAVSRLEDRLAKAAHEQTNQQTQQQGGDFDPASLENCPF</sequence>
<dbReference type="EMBL" id="LLZS01000007">
    <property type="protein sequence ID" value="KUR71209.1"/>
    <property type="molecule type" value="Genomic_DNA"/>
</dbReference>
<evidence type="ECO:0000313" key="2">
    <source>
        <dbReference type="EMBL" id="KUR71209.1"/>
    </source>
</evidence>
<evidence type="ECO:0000313" key="3">
    <source>
        <dbReference type="Proteomes" id="UP000058012"/>
    </source>
</evidence>
<dbReference type="Pfam" id="PF04404">
    <property type="entry name" value="ERF"/>
    <property type="match status" value="1"/>
</dbReference>
<comment type="caution">
    <text evidence="2">The sequence shown here is derived from an EMBL/GenBank/DDBJ whole genome shotgun (WGS) entry which is preliminary data.</text>
</comment>
<dbReference type="OrthoDB" id="149299at2"/>
<accession>A0A124JUG4</accession>
<dbReference type="STRING" id="1117702.AQZ52_11095"/>
<protein>
    <recommendedName>
        <fullName evidence="4">Single-stranded DNA-binding protein</fullName>
    </recommendedName>
</protein>
<gene>
    <name evidence="2" type="ORF">AQZ52_11095</name>
</gene>
<organism evidence="2 3">
    <name type="scientific">Novosphingobium fuchskuhlense</name>
    <dbReference type="NCBI Taxonomy" id="1117702"/>
    <lineage>
        <taxon>Bacteria</taxon>
        <taxon>Pseudomonadati</taxon>
        <taxon>Pseudomonadota</taxon>
        <taxon>Alphaproteobacteria</taxon>
        <taxon>Sphingomonadales</taxon>
        <taxon>Sphingomonadaceae</taxon>
        <taxon>Novosphingobium</taxon>
    </lineage>
</organism>
<feature type="region of interest" description="Disordered" evidence="1">
    <location>
        <begin position="143"/>
        <end position="174"/>
    </location>
</feature>
<dbReference type="RefSeq" id="WP_067910492.1">
    <property type="nucleotide sequence ID" value="NZ_KQ954245.1"/>
</dbReference>
<evidence type="ECO:0000256" key="1">
    <source>
        <dbReference type="SAM" id="MobiDB-lite"/>
    </source>
</evidence>
<feature type="region of interest" description="Disordered" evidence="1">
    <location>
        <begin position="226"/>
        <end position="253"/>
    </location>
</feature>